<sequence length="177" mass="19593">MEDILPPEKAPRVRHDGWTVARQTAFCEALAKSGSVTDACEVVGKSTTSAYKARERVRGFRNRWDDAVDASRPSIESEVRRRAVEGWDEPIFQGGKQVGVRRRYSDTLLKALYQRGVETPPEMNVKNVPIDELEASLLRKLGALKRRLEREATEEKAAAGAAAAEAADRMRAAGLCP</sequence>
<accession>A0A1I5SR96</accession>
<keyword evidence="3" id="KW-1185">Reference proteome</keyword>
<dbReference type="OrthoDB" id="7449348at2"/>
<feature type="coiled-coil region" evidence="1">
    <location>
        <begin position="138"/>
        <end position="165"/>
    </location>
</feature>
<evidence type="ECO:0000313" key="2">
    <source>
        <dbReference type="EMBL" id="SFP72806.1"/>
    </source>
</evidence>
<keyword evidence="1" id="KW-0175">Coiled coil</keyword>
<reference evidence="2 3" key="1">
    <citation type="submission" date="2016-10" db="EMBL/GenBank/DDBJ databases">
        <authorList>
            <person name="de Groot N.N."/>
        </authorList>
    </citation>
    <scope>NUCLEOTIDE SEQUENCE [LARGE SCALE GENOMIC DNA]</scope>
    <source>
        <strain evidence="2 3">CGMCC 1.9113</strain>
    </source>
</reference>
<gene>
    <name evidence="2" type="ORF">SAMN04488241_10652</name>
</gene>
<dbReference type="STRING" id="634430.SAMN04488241_10652"/>
<dbReference type="EMBL" id="FOXP01000006">
    <property type="protein sequence ID" value="SFP72806.1"/>
    <property type="molecule type" value="Genomic_DNA"/>
</dbReference>
<organism evidence="2 3">
    <name type="scientific">Sphingomonas rubra</name>
    <dbReference type="NCBI Taxonomy" id="634430"/>
    <lineage>
        <taxon>Bacteria</taxon>
        <taxon>Pseudomonadati</taxon>
        <taxon>Pseudomonadota</taxon>
        <taxon>Alphaproteobacteria</taxon>
        <taxon>Sphingomonadales</taxon>
        <taxon>Sphingomonadaceae</taxon>
        <taxon>Sphingomonas</taxon>
    </lineage>
</organism>
<dbReference type="RefSeq" id="WP_093333258.1">
    <property type="nucleotide sequence ID" value="NZ_FOXP01000006.1"/>
</dbReference>
<dbReference type="AlphaFoldDB" id="A0A1I5SR96"/>
<proteinExistence type="predicted"/>
<evidence type="ECO:0000256" key="1">
    <source>
        <dbReference type="SAM" id="Coils"/>
    </source>
</evidence>
<name>A0A1I5SR96_9SPHN</name>
<dbReference type="Proteomes" id="UP000199586">
    <property type="component" value="Unassembled WGS sequence"/>
</dbReference>
<protein>
    <recommendedName>
        <fullName evidence="4">Terminase small subunit</fullName>
    </recommendedName>
</protein>
<evidence type="ECO:0008006" key="4">
    <source>
        <dbReference type="Google" id="ProtNLM"/>
    </source>
</evidence>
<evidence type="ECO:0000313" key="3">
    <source>
        <dbReference type="Proteomes" id="UP000199586"/>
    </source>
</evidence>